<sequence length="37" mass="4304">MFLFVNILLQLQLGLCFLWVHLFPLNPVNYALCSHSV</sequence>
<name>A0A0A8ZX85_ARUDO</name>
<accession>A0A0A8ZX85</accession>
<organism evidence="1">
    <name type="scientific">Arundo donax</name>
    <name type="common">Giant reed</name>
    <name type="synonym">Donax arundinaceus</name>
    <dbReference type="NCBI Taxonomy" id="35708"/>
    <lineage>
        <taxon>Eukaryota</taxon>
        <taxon>Viridiplantae</taxon>
        <taxon>Streptophyta</taxon>
        <taxon>Embryophyta</taxon>
        <taxon>Tracheophyta</taxon>
        <taxon>Spermatophyta</taxon>
        <taxon>Magnoliopsida</taxon>
        <taxon>Liliopsida</taxon>
        <taxon>Poales</taxon>
        <taxon>Poaceae</taxon>
        <taxon>PACMAD clade</taxon>
        <taxon>Arundinoideae</taxon>
        <taxon>Arundineae</taxon>
        <taxon>Arundo</taxon>
    </lineage>
</organism>
<dbReference type="AlphaFoldDB" id="A0A0A8ZX85"/>
<reference evidence="1" key="2">
    <citation type="journal article" date="2015" name="Data Brief">
        <title>Shoot transcriptome of the giant reed, Arundo donax.</title>
        <authorList>
            <person name="Barrero R.A."/>
            <person name="Guerrero F.D."/>
            <person name="Moolhuijzen P."/>
            <person name="Goolsby J.A."/>
            <person name="Tidwell J."/>
            <person name="Bellgard S.E."/>
            <person name="Bellgard M.I."/>
        </authorList>
    </citation>
    <scope>NUCLEOTIDE SEQUENCE</scope>
    <source>
        <tissue evidence="1">Shoot tissue taken approximately 20 cm above the soil surface</tissue>
    </source>
</reference>
<protein>
    <submittedName>
        <fullName evidence="1">Uncharacterized protein</fullName>
    </submittedName>
</protein>
<dbReference type="EMBL" id="GBRH01253921">
    <property type="protein sequence ID" value="JAD43974.1"/>
    <property type="molecule type" value="Transcribed_RNA"/>
</dbReference>
<reference evidence="1" key="1">
    <citation type="submission" date="2014-09" db="EMBL/GenBank/DDBJ databases">
        <authorList>
            <person name="Magalhaes I.L.F."/>
            <person name="Oliveira U."/>
            <person name="Santos F.R."/>
            <person name="Vidigal T.H.D.A."/>
            <person name="Brescovit A.D."/>
            <person name="Santos A.J."/>
        </authorList>
    </citation>
    <scope>NUCLEOTIDE SEQUENCE</scope>
    <source>
        <tissue evidence="1">Shoot tissue taken approximately 20 cm above the soil surface</tissue>
    </source>
</reference>
<evidence type="ECO:0000313" key="1">
    <source>
        <dbReference type="EMBL" id="JAD43974.1"/>
    </source>
</evidence>
<proteinExistence type="predicted"/>